<dbReference type="InterPro" id="IPR050321">
    <property type="entry name" value="Glycosyltr_2/OpgH_subfam"/>
</dbReference>
<feature type="transmembrane region" description="Helical" evidence="12">
    <location>
        <begin position="396"/>
        <end position="413"/>
    </location>
</feature>
<proteinExistence type="inferred from homology"/>
<dbReference type="Pfam" id="PF13632">
    <property type="entry name" value="Glyco_trans_2_3"/>
    <property type="match status" value="1"/>
</dbReference>
<evidence type="ECO:0000256" key="1">
    <source>
        <dbReference type="ARBA" id="ARBA00004429"/>
    </source>
</evidence>
<sequence length="656" mass="72455">MNTNTTRKVVAIATALITATGLWAYLSTVQPGGVNVFEWLSAALFGILFGWIGFSFAVATIGFFHLRNGVDRPSAPLDEQNAGELPTCAVLVPVYNESPEDVFARIEAMHRDLTRLNANESFEFYVLSDSTDHEKWLTEQYVWSEVMQRLGSQAKIYYRHRAENVGRKAGNIADFCCRWSGNHKLMIILDADSLMAGATMIEMVRRMAADPKLGILQVPPTPIGRRSLFARLQQFSAHAYGSVFVRGFDRWAGDQGNYWGHNAILRIDAFRDHCDLPTLPGEAPLGGAILSHDFVEAALMVAADWKVRLADDLGGSYEECPTTLADYAQRDLRWCQGNLQHSRLIISDGFRLPSRLHFASGVMSYVSSPLWIAFTLACIAGWIADGSADNVSAFQQLGQLGLFATAMLMLLIPKAYGWMITRQRRATDLTERQNLIGSILVEVLMSILLSPIMAILHTRFVIATLRGRKIQWNAQQRDEHGVTLAEAARQGAGYTITGILLTGLLYYANPAMLIWFTPILAGLLFAIPLIMALGSQAAGSSLLRWQLLSIPEEITPPQLTADFAIAHAANQAATAGQAGRLFRKVLDDPGFFTIHCRVLKASDADRPLSLAERNETRQAAETDPDMIPMRDRAKVLSDTALLKELHVHTQLIAQSA</sequence>
<reference evidence="14 15" key="1">
    <citation type="submission" date="2023-06" db="EMBL/GenBank/DDBJ databases">
        <title>Roseiconus lacunae JC819 isolated from Gulf of Mannar region, Tamil Nadu.</title>
        <authorList>
            <person name="Pk S."/>
            <person name="Ch S."/>
            <person name="Ch V.R."/>
        </authorList>
    </citation>
    <scope>NUCLEOTIDE SEQUENCE [LARGE SCALE GENOMIC DNA]</scope>
    <source>
        <strain evidence="14 15">JC819</strain>
    </source>
</reference>
<dbReference type="SUPFAM" id="SSF53448">
    <property type="entry name" value="Nucleotide-diphospho-sugar transferases"/>
    <property type="match status" value="1"/>
</dbReference>
<organism evidence="14 15">
    <name type="scientific">Roseiconus lacunae</name>
    <dbReference type="NCBI Taxonomy" id="2605694"/>
    <lineage>
        <taxon>Bacteria</taxon>
        <taxon>Pseudomonadati</taxon>
        <taxon>Planctomycetota</taxon>
        <taxon>Planctomycetia</taxon>
        <taxon>Pirellulales</taxon>
        <taxon>Pirellulaceae</taxon>
        <taxon>Roseiconus</taxon>
    </lineage>
</organism>
<evidence type="ECO:0000256" key="6">
    <source>
        <dbReference type="ARBA" id="ARBA00022519"/>
    </source>
</evidence>
<comment type="caution">
    <text evidence="14">The sequence shown here is derived from an EMBL/GenBank/DDBJ whole genome shotgun (WGS) entry which is preliminary data.</text>
</comment>
<feature type="transmembrane region" description="Helical" evidence="12">
    <location>
        <begin position="40"/>
        <end position="64"/>
    </location>
</feature>
<evidence type="ECO:0000256" key="8">
    <source>
        <dbReference type="ARBA" id="ARBA00022679"/>
    </source>
</evidence>
<accession>A0ABT7PK11</accession>
<evidence type="ECO:0000256" key="3">
    <source>
        <dbReference type="ARBA" id="ARBA00009337"/>
    </source>
</evidence>
<feature type="transmembrane region" description="Helical" evidence="12">
    <location>
        <begin position="512"/>
        <end position="534"/>
    </location>
</feature>
<keyword evidence="5" id="KW-1003">Cell membrane</keyword>
<comment type="pathway">
    <text evidence="2">Glycan metabolism; osmoregulated periplasmic glucan (OPG) biosynthesis.</text>
</comment>
<dbReference type="InterPro" id="IPR029044">
    <property type="entry name" value="Nucleotide-diphossugar_trans"/>
</dbReference>
<keyword evidence="6" id="KW-0997">Cell inner membrane</keyword>
<dbReference type="EMBL" id="JASZZN010000010">
    <property type="protein sequence ID" value="MDM4016810.1"/>
    <property type="molecule type" value="Genomic_DNA"/>
</dbReference>
<comment type="subcellular location">
    <subcellularLocation>
        <location evidence="1">Cell inner membrane</location>
        <topology evidence="1">Multi-pass membrane protein</topology>
    </subcellularLocation>
</comment>
<evidence type="ECO:0000256" key="2">
    <source>
        <dbReference type="ARBA" id="ARBA00005001"/>
    </source>
</evidence>
<feature type="transmembrane region" description="Helical" evidence="12">
    <location>
        <begin position="434"/>
        <end position="456"/>
    </location>
</feature>
<dbReference type="RefSeq" id="WP_289164429.1">
    <property type="nucleotide sequence ID" value="NZ_JASZZN010000010.1"/>
</dbReference>
<evidence type="ECO:0000313" key="15">
    <source>
        <dbReference type="Proteomes" id="UP001239462"/>
    </source>
</evidence>
<dbReference type="NCBIfam" id="NF003958">
    <property type="entry name" value="PRK05454.2-1"/>
    <property type="match status" value="1"/>
</dbReference>
<comment type="similarity">
    <text evidence="3">Belongs to the glycosyltransferase 2 family. OpgH subfamily.</text>
</comment>
<dbReference type="PANTHER" id="PTHR43867">
    <property type="entry name" value="CELLULOSE SYNTHASE CATALYTIC SUBUNIT A [UDP-FORMING]"/>
    <property type="match status" value="1"/>
</dbReference>
<evidence type="ECO:0000256" key="11">
    <source>
        <dbReference type="ARBA" id="ARBA00023136"/>
    </source>
</evidence>
<evidence type="ECO:0000256" key="10">
    <source>
        <dbReference type="ARBA" id="ARBA00022989"/>
    </source>
</evidence>
<evidence type="ECO:0000256" key="7">
    <source>
        <dbReference type="ARBA" id="ARBA00022676"/>
    </source>
</evidence>
<dbReference type="Gene3D" id="3.90.550.10">
    <property type="entry name" value="Spore Coat Polysaccharide Biosynthesis Protein SpsA, Chain A"/>
    <property type="match status" value="1"/>
</dbReference>
<dbReference type="GO" id="GO:0016757">
    <property type="term" value="F:glycosyltransferase activity"/>
    <property type="evidence" value="ECO:0007669"/>
    <property type="project" value="UniProtKB-KW"/>
</dbReference>
<protein>
    <recommendedName>
        <fullName evidence="4">Glucans biosynthesis glucosyltransferase H</fullName>
    </recommendedName>
</protein>
<keyword evidence="8 14" id="KW-0808">Transferase</keyword>
<dbReference type="InterPro" id="IPR001173">
    <property type="entry name" value="Glyco_trans_2-like"/>
</dbReference>
<gene>
    <name evidence="14" type="primary">mdoH</name>
    <name evidence="14" type="ORF">QTN89_15295</name>
</gene>
<dbReference type="CDD" id="cd04191">
    <property type="entry name" value="Glucan_BSP_MdoH"/>
    <property type="match status" value="1"/>
</dbReference>
<dbReference type="Proteomes" id="UP001239462">
    <property type="component" value="Unassembled WGS sequence"/>
</dbReference>
<evidence type="ECO:0000256" key="5">
    <source>
        <dbReference type="ARBA" id="ARBA00022475"/>
    </source>
</evidence>
<evidence type="ECO:0000256" key="9">
    <source>
        <dbReference type="ARBA" id="ARBA00022692"/>
    </source>
</evidence>
<feature type="domain" description="Glycosyltransferase 2-like" evidence="13">
    <location>
        <begin position="187"/>
        <end position="409"/>
    </location>
</feature>
<keyword evidence="7 14" id="KW-0328">Glycosyltransferase</keyword>
<keyword evidence="11 12" id="KW-0472">Membrane</keyword>
<keyword evidence="15" id="KW-1185">Reference proteome</keyword>
<evidence type="ECO:0000256" key="4">
    <source>
        <dbReference type="ARBA" id="ARBA00020585"/>
    </source>
</evidence>
<dbReference type="NCBIfam" id="NF003962">
    <property type="entry name" value="PRK05454.2-5"/>
    <property type="match status" value="1"/>
</dbReference>
<keyword evidence="9 12" id="KW-0812">Transmembrane</keyword>
<evidence type="ECO:0000313" key="14">
    <source>
        <dbReference type="EMBL" id="MDM4016810.1"/>
    </source>
</evidence>
<dbReference type="PANTHER" id="PTHR43867:SF5">
    <property type="entry name" value="GLUCANS BIOSYNTHESIS GLUCOSYLTRANSFERASE H"/>
    <property type="match status" value="1"/>
</dbReference>
<evidence type="ECO:0000259" key="13">
    <source>
        <dbReference type="Pfam" id="PF13632"/>
    </source>
</evidence>
<name>A0ABT7PK11_9BACT</name>
<evidence type="ECO:0000256" key="12">
    <source>
        <dbReference type="SAM" id="Phobius"/>
    </source>
</evidence>
<feature type="transmembrane region" description="Helical" evidence="12">
    <location>
        <begin position="362"/>
        <end position="384"/>
    </location>
</feature>
<keyword evidence="10 12" id="KW-1133">Transmembrane helix</keyword>